<keyword evidence="2" id="KW-0813">Transport</keyword>
<accession>A0A8J3EMD5</accession>
<feature type="domain" description="Major facilitator superfamily associated" evidence="9">
    <location>
        <begin position="10"/>
        <end position="357"/>
    </location>
</feature>
<name>A0A8J3EMD5_9BACL</name>
<dbReference type="RefSeq" id="WP_229745601.1">
    <property type="nucleotide sequence ID" value="NZ_BMFV01000021.1"/>
</dbReference>
<keyword evidence="5 8" id="KW-0812">Transmembrane</keyword>
<dbReference type="Pfam" id="PF12832">
    <property type="entry name" value="MFS_1_like"/>
    <property type="match status" value="1"/>
</dbReference>
<feature type="transmembrane region" description="Helical" evidence="8">
    <location>
        <begin position="356"/>
        <end position="377"/>
    </location>
</feature>
<feature type="transmembrane region" description="Helical" evidence="8">
    <location>
        <begin position="290"/>
        <end position="313"/>
    </location>
</feature>
<dbReference type="EMBL" id="BMFV01000021">
    <property type="protein sequence ID" value="GGH84430.1"/>
    <property type="molecule type" value="Genomic_DNA"/>
</dbReference>
<evidence type="ECO:0000256" key="5">
    <source>
        <dbReference type="ARBA" id="ARBA00022692"/>
    </source>
</evidence>
<feature type="transmembrane region" description="Helical" evidence="8">
    <location>
        <begin position="44"/>
        <end position="62"/>
    </location>
</feature>
<feature type="transmembrane region" description="Helical" evidence="8">
    <location>
        <begin position="238"/>
        <end position="258"/>
    </location>
</feature>
<dbReference type="Proteomes" id="UP000656813">
    <property type="component" value="Unassembled WGS sequence"/>
</dbReference>
<evidence type="ECO:0000256" key="7">
    <source>
        <dbReference type="ARBA" id="ARBA00023136"/>
    </source>
</evidence>
<dbReference type="InterPro" id="IPR024989">
    <property type="entry name" value="MFS_assoc_dom"/>
</dbReference>
<feature type="transmembrane region" description="Helical" evidence="8">
    <location>
        <begin position="74"/>
        <end position="91"/>
    </location>
</feature>
<keyword evidence="7 8" id="KW-0472">Membrane</keyword>
<dbReference type="PIRSF" id="PIRSF004925">
    <property type="entry name" value="HcaT"/>
    <property type="match status" value="1"/>
</dbReference>
<reference evidence="10" key="2">
    <citation type="submission" date="2020-09" db="EMBL/GenBank/DDBJ databases">
        <authorList>
            <person name="Sun Q."/>
            <person name="Zhou Y."/>
        </authorList>
    </citation>
    <scope>NUCLEOTIDE SEQUENCE</scope>
    <source>
        <strain evidence="10">CGMCC 1.12777</strain>
    </source>
</reference>
<keyword evidence="6 8" id="KW-1133">Transmembrane helix</keyword>
<dbReference type="InterPro" id="IPR026032">
    <property type="entry name" value="HcaT-like"/>
</dbReference>
<dbReference type="Gene3D" id="1.20.1250.20">
    <property type="entry name" value="MFS general substrate transporter like domains"/>
    <property type="match status" value="2"/>
</dbReference>
<gene>
    <name evidence="10" type="ORF">GCM10007096_27490</name>
</gene>
<evidence type="ECO:0000256" key="1">
    <source>
        <dbReference type="ARBA" id="ARBA00004429"/>
    </source>
</evidence>
<evidence type="ECO:0000256" key="4">
    <source>
        <dbReference type="ARBA" id="ARBA00022519"/>
    </source>
</evidence>
<evidence type="ECO:0000259" key="9">
    <source>
        <dbReference type="Pfam" id="PF12832"/>
    </source>
</evidence>
<dbReference type="GO" id="GO:0015528">
    <property type="term" value="F:lactose:proton symporter activity"/>
    <property type="evidence" value="ECO:0007669"/>
    <property type="project" value="TreeGrafter"/>
</dbReference>
<feature type="transmembrane region" description="Helical" evidence="8">
    <location>
        <begin position="265"/>
        <end position="284"/>
    </location>
</feature>
<feature type="transmembrane region" description="Helical" evidence="8">
    <location>
        <begin position="325"/>
        <end position="344"/>
    </location>
</feature>
<comment type="caution">
    <text evidence="10">The sequence shown here is derived from an EMBL/GenBank/DDBJ whole genome shotgun (WGS) entry which is preliminary data.</text>
</comment>
<keyword evidence="3" id="KW-1003">Cell membrane</keyword>
<evidence type="ECO:0000313" key="11">
    <source>
        <dbReference type="Proteomes" id="UP000656813"/>
    </source>
</evidence>
<evidence type="ECO:0000256" key="6">
    <source>
        <dbReference type="ARBA" id="ARBA00022989"/>
    </source>
</evidence>
<evidence type="ECO:0000256" key="2">
    <source>
        <dbReference type="ARBA" id="ARBA00022448"/>
    </source>
</evidence>
<dbReference type="PANTHER" id="PTHR23522:SF10">
    <property type="entry name" value="3-PHENYLPROPIONIC ACID TRANSPORTER-RELATED"/>
    <property type="match status" value="1"/>
</dbReference>
<dbReference type="GO" id="GO:0005886">
    <property type="term" value="C:plasma membrane"/>
    <property type="evidence" value="ECO:0007669"/>
    <property type="project" value="UniProtKB-SubCell"/>
</dbReference>
<keyword evidence="4" id="KW-0997">Cell inner membrane</keyword>
<protein>
    <submittedName>
        <fullName evidence="10">3-phenylpropionic acid transporter</fullName>
    </submittedName>
</protein>
<evidence type="ECO:0000256" key="8">
    <source>
        <dbReference type="SAM" id="Phobius"/>
    </source>
</evidence>
<organism evidence="10 11">
    <name type="scientific">Pullulanibacillus pueri</name>
    <dbReference type="NCBI Taxonomy" id="1437324"/>
    <lineage>
        <taxon>Bacteria</taxon>
        <taxon>Bacillati</taxon>
        <taxon>Bacillota</taxon>
        <taxon>Bacilli</taxon>
        <taxon>Bacillales</taxon>
        <taxon>Sporolactobacillaceae</taxon>
        <taxon>Pullulanibacillus</taxon>
    </lineage>
</organism>
<proteinExistence type="predicted"/>
<feature type="transmembrane region" description="Helical" evidence="8">
    <location>
        <begin position="12"/>
        <end position="32"/>
    </location>
</feature>
<feature type="transmembrane region" description="Helical" evidence="8">
    <location>
        <begin position="159"/>
        <end position="179"/>
    </location>
</feature>
<dbReference type="PANTHER" id="PTHR23522">
    <property type="entry name" value="BLL5896 PROTEIN"/>
    <property type="match status" value="1"/>
</dbReference>
<feature type="transmembrane region" description="Helical" evidence="8">
    <location>
        <begin position="200"/>
        <end position="218"/>
    </location>
</feature>
<reference evidence="10" key="1">
    <citation type="journal article" date="2014" name="Int. J. Syst. Evol. Microbiol.">
        <title>Complete genome sequence of Corynebacterium casei LMG S-19264T (=DSM 44701T), isolated from a smear-ripened cheese.</title>
        <authorList>
            <consortium name="US DOE Joint Genome Institute (JGI-PGF)"/>
            <person name="Walter F."/>
            <person name="Albersmeier A."/>
            <person name="Kalinowski J."/>
            <person name="Ruckert C."/>
        </authorList>
    </citation>
    <scope>NUCLEOTIDE SEQUENCE</scope>
    <source>
        <strain evidence="10">CGMCC 1.12777</strain>
    </source>
</reference>
<dbReference type="SUPFAM" id="SSF103473">
    <property type="entry name" value="MFS general substrate transporter"/>
    <property type="match status" value="1"/>
</dbReference>
<dbReference type="AlphaFoldDB" id="A0A8J3EMD5"/>
<keyword evidence="11" id="KW-1185">Reference proteome</keyword>
<dbReference type="GO" id="GO:0030395">
    <property type="term" value="F:lactose binding"/>
    <property type="evidence" value="ECO:0007669"/>
    <property type="project" value="TreeGrafter"/>
</dbReference>
<dbReference type="InterPro" id="IPR036259">
    <property type="entry name" value="MFS_trans_sf"/>
</dbReference>
<sequence>MPTNNTVLPLRMLLFCFHSANTIIVSFLPIYLKYKGLDGEQIGLLLAVGPFAALISQPIWGYLSDKYHSVKRSLLICLIGLLISSCLFFNMNTFVTLILFAVAFYFFTSPISGLGDSLSQRKSAELNISFGSIRMWGSIGFATSSLLIGQLLGKIGVQYMLFPYLFYGSLAFIVCFFLPDVKGEGTSIRIRDIWRLLKNIPFLTFLLLVVFVTITHRANDSFISLYLTELGGGEGLIGWAWFVGVASEATVFALGTLWFRRFHELFFISAAALLYSIRWFIYSLVGSPLIIVGLQVMHGICFGIFYLASFSYVTKLIPKDLQSTGHLFFFSVYFGFSGIVGSLFGGAIIDTQGGDLLYFCLGWMALLGSIGLFMYYLMVRRRSKLPIESPHTSA</sequence>
<evidence type="ECO:0000313" key="10">
    <source>
        <dbReference type="EMBL" id="GGH84430.1"/>
    </source>
</evidence>
<comment type="subcellular location">
    <subcellularLocation>
        <location evidence="1">Cell inner membrane</location>
        <topology evidence="1">Multi-pass membrane protein</topology>
    </subcellularLocation>
</comment>
<evidence type="ECO:0000256" key="3">
    <source>
        <dbReference type="ARBA" id="ARBA00022475"/>
    </source>
</evidence>